<dbReference type="AlphaFoldDB" id="A0A2Z6T8Z6"/>
<dbReference type="OrthoDB" id="1646215at2"/>
<dbReference type="Pfam" id="PF06115">
    <property type="entry name" value="DUF956"/>
    <property type="match status" value="1"/>
</dbReference>
<name>A0A2Z6T8Z6_9LACO</name>
<dbReference type="InterPro" id="IPR010360">
    <property type="entry name" value="DUF956"/>
</dbReference>
<comment type="caution">
    <text evidence="1">The sequence shown here is derived from an EMBL/GenBank/DDBJ whole genome shotgun (WGS) entry which is preliminary data.</text>
</comment>
<dbReference type="Proteomes" id="UP000257317">
    <property type="component" value="Unassembled WGS sequence"/>
</dbReference>
<gene>
    <name evidence="1" type="ORF">LrDSM24759_14250</name>
</gene>
<keyword evidence="2" id="KW-1185">Reference proteome</keyword>
<reference evidence="2" key="1">
    <citation type="submission" date="2018-03" db="EMBL/GenBank/DDBJ databases">
        <title>New taxa in the Lactobacillus gasseri group.</title>
        <authorList>
            <person name="Tanizawa Y."/>
            <person name="Tohno M."/>
            <person name="Endo A."/>
            <person name="Arita M."/>
        </authorList>
    </citation>
    <scope>NUCLEOTIDE SEQUENCE [LARGE SCALE GENOMIC DNA]</scope>
    <source>
        <strain evidence="2">DSM 24759</strain>
    </source>
</reference>
<dbReference type="RefSeq" id="WP_117118838.1">
    <property type="nucleotide sequence ID" value="NZ_BFBY01000020.1"/>
</dbReference>
<proteinExistence type="predicted"/>
<evidence type="ECO:0008006" key="3">
    <source>
        <dbReference type="Google" id="ProtNLM"/>
    </source>
</evidence>
<evidence type="ECO:0000313" key="1">
    <source>
        <dbReference type="EMBL" id="GBG05511.1"/>
    </source>
</evidence>
<accession>A0A2Z6T8Z6</accession>
<sequence length="121" mass="14139">MVQSLNTKAEYVDKATWFRGMPTYGQIMVGDKGFEFYSDSNKNDYLQIPWNEITYVIADVYFGGKYIPRFKVCTKSNADFVLAARHPKHTLAAMSKHVPKDHMRRALSAWQKVKRNIFRKK</sequence>
<dbReference type="EMBL" id="BFBY01000020">
    <property type="protein sequence ID" value="GBG05511.1"/>
    <property type="molecule type" value="Genomic_DNA"/>
</dbReference>
<dbReference type="PIRSF" id="PIRSF021265">
    <property type="entry name" value="DUF956"/>
    <property type="match status" value="1"/>
</dbReference>
<protein>
    <recommendedName>
        <fullName evidence="3">DUF956 family protein</fullName>
    </recommendedName>
</protein>
<organism evidence="1 2">
    <name type="scientific">Lactobacillus rodentium</name>
    <dbReference type="NCBI Taxonomy" id="947835"/>
    <lineage>
        <taxon>Bacteria</taxon>
        <taxon>Bacillati</taxon>
        <taxon>Bacillota</taxon>
        <taxon>Bacilli</taxon>
        <taxon>Lactobacillales</taxon>
        <taxon>Lactobacillaceae</taxon>
        <taxon>Lactobacillus</taxon>
    </lineage>
</organism>
<evidence type="ECO:0000313" key="2">
    <source>
        <dbReference type="Proteomes" id="UP000257317"/>
    </source>
</evidence>